<dbReference type="AlphaFoldDB" id="A0AA85BAI5"/>
<evidence type="ECO:0000256" key="1">
    <source>
        <dbReference type="SAM" id="SignalP"/>
    </source>
</evidence>
<proteinExistence type="predicted"/>
<feature type="signal peptide" evidence="1">
    <location>
        <begin position="1"/>
        <end position="20"/>
    </location>
</feature>
<evidence type="ECO:0000313" key="2">
    <source>
        <dbReference type="Proteomes" id="UP000050791"/>
    </source>
</evidence>
<reference evidence="3" key="1">
    <citation type="submission" date="2023-11" db="UniProtKB">
        <authorList>
            <consortium name="WormBaseParasite"/>
        </authorList>
    </citation>
    <scope>IDENTIFICATION</scope>
</reference>
<sequence length="122" mass="13879">MGTCHLKRISILSLIQLCFLRELSLLCSLISVKSKHSDSHLQTSIKNNNDCRNPLICSTDTLSHLSELAQLLPIIQYVVIRSGIMYLGAELDFTEHLAPKRLSLHGLLPYLMNTLQLNYFQR</sequence>
<dbReference type="InterPro" id="IPR037191">
    <property type="entry name" value="VPS9_dom_sf"/>
</dbReference>
<organism evidence="2 3">
    <name type="scientific">Schistosoma mattheei</name>
    <dbReference type="NCBI Taxonomy" id="31246"/>
    <lineage>
        <taxon>Eukaryota</taxon>
        <taxon>Metazoa</taxon>
        <taxon>Spiralia</taxon>
        <taxon>Lophotrochozoa</taxon>
        <taxon>Platyhelminthes</taxon>
        <taxon>Trematoda</taxon>
        <taxon>Digenea</taxon>
        <taxon>Strigeidida</taxon>
        <taxon>Schistosomatoidea</taxon>
        <taxon>Schistosomatidae</taxon>
        <taxon>Schistosoma</taxon>
    </lineage>
</organism>
<dbReference type="SUPFAM" id="SSF109993">
    <property type="entry name" value="VPS9 domain"/>
    <property type="match status" value="1"/>
</dbReference>
<dbReference type="WBParaSite" id="SMTH1_3840.1">
    <property type="protein sequence ID" value="SMTH1_3840.1"/>
    <property type="gene ID" value="SMTH1_3840"/>
</dbReference>
<name>A0AA85BAI5_9TREM</name>
<feature type="chain" id="PRO_5041696618" evidence="1">
    <location>
        <begin position="21"/>
        <end position="122"/>
    </location>
</feature>
<accession>A0AA85BAI5</accession>
<evidence type="ECO:0000313" key="3">
    <source>
        <dbReference type="WBParaSite" id="SMTH1_3840.1"/>
    </source>
</evidence>
<dbReference type="Proteomes" id="UP000050791">
    <property type="component" value="Unassembled WGS sequence"/>
</dbReference>
<keyword evidence="1" id="KW-0732">Signal</keyword>
<protein>
    <submittedName>
        <fullName evidence="3">Uncharacterized protein</fullName>
    </submittedName>
</protein>